<dbReference type="Pfam" id="PF01545">
    <property type="entry name" value="Cation_efflux"/>
    <property type="match status" value="1"/>
</dbReference>
<protein>
    <submittedName>
        <fullName evidence="12">Uncharacterized protein</fullName>
    </submittedName>
</protein>
<dbReference type="EMBL" id="HBEG01040410">
    <property type="protein sequence ID" value="CAD8380183.1"/>
    <property type="molecule type" value="Transcribed_RNA"/>
</dbReference>
<accession>A0A7S0B1K6</accession>
<organism evidence="12">
    <name type="scientific">Pyrodinium bahamense</name>
    <dbReference type="NCBI Taxonomy" id="73915"/>
    <lineage>
        <taxon>Eukaryota</taxon>
        <taxon>Sar</taxon>
        <taxon>Alveolata</taxon>
        <taxon>Dinophyceae</taxon>
        <taxon>Gonyaulacales</taxon>
        <taxon>Pyrocystaceae</taxon>
        <taxon>Pyrodinium</taxon>
    </lineage>
</organism>
<dbReference type="InterPro" id="IPR058533">
    <property type="entry name" value="Cation_efflux_TM"/>
</dbReference>
<keyword evidence="5" id="KW-0864">Zinc transport</keyword>
<dbReference type="PANTHER" id="PTHR11562:SF17">
    <property type="entry name" value="RE54080P-RELATED"/>
    <property type="match status" value="1"/>
</dbReference>
<dbReference type="InterPro" id="IPR027469">
    <property type="entry name" value="Cation_efflux_TMD_sf"/>
</dbReference>
<dbReference type="InterPro" id="IPR036837">
    <property type="entry name" value="Cation_efflux_CTD_sf"/>
</dbReference>
<evidence type="ECO:0000256" key="2">
    <source>
        <dbReference type="ARBA" id="ARBA00008873"/>
    </source>
</evidence>
<dbReference type="SUPFAM" id="SSF161111">
    <property type="entry name" value="Cation efflux protein transmembrane domain-like"/>
    <property type="match status" value="1"/>
</dbReference>
<dbReference type="Pfam" id="PF16916">
    <property type="entry name" value="ZT_dimer"/>
    <property type="match status" value="1"/>
</dbReference>
<keyword evidence="5" id="KW-0862">Zinc</keyword>
<keyword evidence="3" id="KW-0813">Transport</keyword>
<feature type="transmembrane region" description="Helical" evidence="9">
    <location>
        <begin position="12"/>
        <end position="34"/>
    </location>
</feature>
<evidence type="ECO:0000256" key="7">
    <source>
        <dbReference type="ARBA" id="ARBA00023065"/>
    </source>
</evidence>
<feature type="domain" description="Cation efflux protein transmembrane" evidence="10">
    <location>
        <begin position="12"/>
        <end position="111"/>
    </location>
</feature>
<keyword evidence="6 9" id="KW-1133">Transmembrane helix</keyword>
<evidence type="ECO:0000256" key="4">
    <source>
        <dbReference type="ARBA" id="ARBA00022692"/>
    </source>
</evidence>
<evidence type="ECO:0000256" key="3">
    <source>
        <dbReference type="ARBA" id="ARBA00022448"/>
    </source>
</evidence>
<evidence type="ECO:0000313" key="12">
    <source>
        <dbReference type="EMBL" id="CAD8380183.1"/>
    </source>
</evidence>
<sequence>MRHPTPLEPNAGTIISVLGCLSMGVNICLATWMAGSGGGCGHNHGTGGTAVGMAVVHIVCDVGQNAIVIITGVVLWIWPHFYAVDPICLLFFLALLLLSTLPRICEILCVLLEAAPRDVDCEQLRRDLLKIKDVTHVRDFHAWSITPGKTAVAAHLYTKDSPEDALVAAETMIMHKYGIRHCTLRVCDDDPCDAGCALCPEAPDPSNAAD</sequence>
<reference evidence="12" key="1">
    <citation type="submission" date="2021-01" db="EMBL/GenBank/DDBJ databases">
        <authorList>
            <person name="Corre E."/>
            <person name="Pelletier E."/>
            <person name="Niang G."/>
            <person name="Scheremetjew M."/>
            <person name="Finn R."/>
            <person name="Kale V."/>
            <person name="Holt S."/>
            <person name="Cochrane G."/>
            <person name="Meng A."/>
            <person name="Brown T."/>
            <person name="Cohen L."/>
        </authorList>
    </citation>
    <scope>NUCLEOTIDE SEQUENCE</scope>
    <source>
        <strain evidence="12">Pbaha01</strain>
    </source>
</reference>
<dbReference type="InterPro" id="IPR027470">
    <property type="entry name" value="Cation_efflux_CTD"/>
</dbReference>
<evidence type="ECO:0000256" key="1">
    <source>
        <dbReference type="ARBA" id="ARBA00004141"/>
    </source>
</evidence>
<keyword evidence="4 9" id="KW-0812">Transmembrane</keyword>
<evidence type="ECO:0000256" key="8">
    <source>
        <dbReference type="ARBA" id="ARBA00023136"/>
    </source>
</evidence>
<dbReference type="InterPro" id="IPR050681">
    <property type="entry name" value="CDF/SLC30A"/>
</dbReference>
<dbReference type="Gene3D" id="1.20.1510.10">
    <property type="entry name" value="Cation efflux protein transmembrane domain"/>
    <property type="match status" value="1"/>
</dbReference>
<keyword evidence="8 9" id="KW-0472">Membrane</keyword>
<dbReference type="GO" id="GO:0005886">
    <property type="term" value="C:plasma membrane"/>
    <property type="evidence" value="ECO:0007669"/>
    <property type="project" value="TreeGrafter"/>
</dbReference>
<evidence type="ECO:0000259" key="11">
    <source>
        <dbReference type="Pfam" id="PF16916"/>
    </source>
</evidence>
<dbReference type="SUPFAM" id="SSF160240">
    <property type="entry name" value="Cation efflux protein cytoplasmic domain-like"/>
    <property type="match status" value="1"/>
</dbReference>
<comment type="subcellular location">
    <subcellularLocation>
        <location evidence="1">Membrane</location>
        <topology evidence="1">Multi-pass membrane protein</topology>
    </subcellularLocation>
</comment>
<evidence type="ECO:0000256" key="6">
    <source>
        <dbReference type="ARBA" id="ARBA00022989"/>
    </source>
</evidence>
<comment type="similarity">
    <text evidence="2">Belongs to the cation diffusion facilitator (CDF) transporter (TC 2.A.4) family. SLC30A subfamily.</text>
</comment>
<gene>
    <name evidence="12" type="ORF">PBAH0796_LOCUS24683</name>
</gene>
<dbReference type="PANTHER" id="PTHR11562">
    <property type="entry name" value="CATION EFFLUX PROTEIN/ ZINC TRANSPORTER"/>
    <property type="match status" value="1"/>
</dbReference>
<dbReference type="PROSITE" id="PS51257">
    <property type="entry name" value="PROKAR_LIPOPROTEIN"/>
    <property type="match status" value="1"/>
</dbReference>
<evidence type="ECO:0000256" key="9">
    <source>
        <dbReference type="SAM" id="Phobius"/>
    </source>
</evidence>
<dbReference type="GO" id="GO:0005385">
    <property type="term" value="F:zinc ion transmembrane transporter activity"/>
    <property type="evidence" value="ECO:0007669"/>
    <property type="project" value="TreeGrafter"/>
</dbReference>
<proteinExistence type="inferred from homology"/>
<feature type="domain" description="Cation efflux protein cytoplasmic" evidence="11">
    <location>
        <begin position="116"/>
        <end position="186"/>
    </location>
</feature>
<dbReference type="AlphaFoldDB" id="A0A7S0B1K6"/>
<evidence type="ECO:0000256" key="5">
    <source>
        <dbReference type="ARBA" id="ARBA00022906"/>
    </source>
</evidence>
<name>A0A7S0B1K6_9DINO</name>
<feature type="transmembrane region" description="Helical" evidence="9">
    <location>
        <begin position="54"/>
        <end position="76"/>
    </location>
</feature>
<keyword evidence="7" id="KW-0406">Ion transport</keyword>
<evidence type="ECO:0000259" key="10">
    <source>
        <dbReference type="Pfam" id="PF01545"/>
    </source>
</evidence>
<feature type="transmembrane region" description="Helical" evidence="9">
    <location>
        <begin position="83"/>
        <end position="101"/>
    </location>
</feature>